<evidence type="ECO:0000313" key="1">
    <source>
        <dbReference type="EMBL" id="CDW37883.1"/>
    </source>
</evidence>
<proteinExistence type="predicted"/>
<protein>
    <submittedName>
        <fullName evidence="1">Uncharacterized protein</fullName>
    </submittedName>
</protein>
<dbReference type="EMBL" id="HACA01020522">
    <property type="protein sequence ID" value="CDW37883.1"/>
    <property type="molecule type" value="Transcribed_RNA"/>
</dbReference>
<dbReference type="AlphaFoldDB" id="A0A0K2UI36"/>
<organism evidence="1">
    <name type="scientific">Lepeophtheirus salmonis</name>
    <name type="common">Salmon louse</name>
    <name type="synonym">Caligus salmonis</name>
    <dbReference type="NCBI Taxonomy" id="72036"/>
    <lineage>
        <taxon>Eukaryota</taxon>
        <taxon>Metazoa</taxon>
        <taxon>Ecdysozoa</taxon>
        <taxon>Arthropoda</taxon>
        <taxon>Crustacea</taxon>
        <taxon>Multicrustacea</taxon>
        <taxon>Hexanauplia</taxon>
        <taxon>Copepoda</taxon>
        <taxon>Siphonostomatoida</taxon>
        <taxon>Caligidae</taxon>
        <taxon>Lepeophtheirus</taxon>
    </lineage>
</organism>
<accession>A0A0K2UI36</accession>
<sequence>MPPYSLSYHSKVQGQLLINCQAVQKFPENSSRQSLQYFYV</sequence>
<name>A0A0K2UI36_LEPSM</name>
<reference evidence="1" key="1">
    <citation type="submission" date="2014-05" db="EMBL/GenBank/DDBJ databases">
        <authorList>
            <person name="Chronopoulou M."/>
        </authorList>
    </citation>
    <scope>NUCLEOTIDE SEQUENCE</scope>
    <source>
        <tissue evidence="1">Whole organism</tissue>
    </source>
</reference>